<feature type="transmembrane region" description="Helical" evidence="1">
    <location>
        <begin position="32"/>
        <end position="51"/>
    </location>
</feature>
<feature type="transmembrane region" description="Helical" evidence="1">
    <location>
        <begin position="210"/>
        <end position="243"/>
    </location>
</feature>
<protein>
    <submittedName>
        <fullName evidence="2">Uncharacterized protein</fullName>
    </submittedName>
</protein>
<accession>A0A1F7IBN8</accession>
<keyword evidence="1" id="KW-0472">Membrane</keyword>
<reference evidence="2 3" key="1">
    <citation type="journal article" date="2016" name="Nat. Commun.">
        <title>Thousands of microbial genomes shed light on interconnected biogeochemical processes in an aquifer system.</title>
        <authorList>
            <person name="Anantharaman K."/>
            <person name="Brown C.T."/>
            <person name="Hug L.A."/>
            <person name="Sharon I."/>
            <person name="Castelle C.J."/>
            <person name="Probst A.J."/>
            <person name="Thomas B.C."/>
            <person name="Singh A."/>
            <person name="Wilkins M.J."/>
            <person name="Karaoz U."/>
            <person name="Brodie E.L."/>
            <person name="Williams K.H."/>
            <person name="Hubbard S.S."/>
            <person name="Banfield J.F."/>
        </authorList>
    </citation>
    <scope>NUCLEOTIDE SEQUENCE [LARGE SCALE GENOMIC DNA]</scope>
</reference>
<sequence>MLRLFKTPKMLLVLTLLIISATIFLRQPSVELFIRFVLTLFIAVVSDILLVRFRKIESFFPSAAIVSGIIIFLLLPPDASILELFITVLIALSAKQFIRINKKHIFNPAVFGLFVGGLIFNHIVSWWGVAWQQLKLNNIPAIINFAILLLPFYVSAIKMRRLKIIASFLLIYNLYNYFFAGVLTIFDPTVIFFSFVMLPEPMTTPSNHKSQIIFGIFVALFAILVSYQSFIFIPDSLILALLVGNTVFFKWRKNEVVLKAGK</sequence>
<dbReference type="STRING" id="1802055.A3A74_04090"/>
<evidence type="ECO:0000313" key="2">
    <source>
        <dbReference type="EMBL" id="OGK40771.1"/>
    </source>
</evidence>
<gene>
    <name evidence="2" type="ORF">A3A74_04090</name>
</gene>
<keyword evidence="1" id="KW-1133">Transmembrane helix</keyword>
<feature type="transmembrane region" description="Helical" evidence="1">
    <location>
        <begin position="58"/>
        <end position="75"/>
    </location>
</feature>
<dbReference type="GO" id="GO:0016020">
    <property type="term" value="C:membrane"/>
    <property type="evidence" value="ECO:0007669"/>
    <property type="project" value="InterPro"/>
</dbReference>
<dbReference type="Proteomes" id="UP000179270">
    <property type="component" value="Unassembled WGS sequence"/>
</dbReference>
<comment type="caution">
    <text evidence="2">The sequence shown here is derived from an EMBL/GenBank/DDBJ whole genome shotgun (WGS) entry which is preliminary data.</text>
</comment>
<feature type="transmembrane region" description="Helical" evidence="1">
    <location>
        <begin position="139"/>
        <end position="156"/>
    </location>
</feature>
<feature type="transmembrane region" description="Helical" evidence="1">
    <location>
        <begin position="105"/>
        <end position="127"/>
    </location>
</feature>
<evidence type="ECO:0000313" key="3">
    <source>
        <dbReference type="Proteomes" id="UP000179270"/>
    </source>
</evidence>
<keyword evidence="1" id="KW-0812">Transmembrane</keyword>
<organism evidence="2 3">
    <name type="scientific">Candidatus Roizmanbacteria bacterium RIFCSPLOWO2_01_FULL_35_13</name>
    <dbReference type="NCBI Taxonomy" id="1802055"/>
    <lineage>
        <taxon>Bacteria</taxon>
        <taxon>Candidatus Roizmaniibacteriota</taxon>
    </lineage>
</organism>
<name>A0A1F7IBN8_9BACT</name>
<dbReference type="GO" id="GO:0055085">
    <property type="term" value="P:transmembrane transport"/>
    <property type="evidence" value="ECO:0007669"/>
    <property type="project" value="InterPro"/>
</dbReference>
<evidence type="ECO:0000256" key="1">
    <source>
        <dbReference type="SAM" id="Phobius"/>
    </source>
</evidence>
<dbReference type="EMBL" id="MGAF01000026">
    <property type="protein sequence ID" value="OGK40771.1"/>
    <property type="molecule type" value="Genomic_DNA"/>
</dbReference>
<proteinExistence type="predicted"/>
<dbReference type="AlphaFoldDB" id="A0A1F7IBN8"/>